<evidence type="ECO:0000313" key="4">
    <source>
        <dbReference type="EMBL" id="SCV04551.1"/>
    </source>
</evidence>
<feature type="region of interest" description="Disordered" evidence="2">
    <location>
        <begin position="1125"/>
        <end position="1192"/>
    </location>
</feature>
<dbReference type="InterPro" id="IPR001849">
    <property type="entry name" value="PH_domain"/>
</dbReference>
<proteinExistence type="predicted"/>
<reference evidence="5" key="1">
    <citation type="submission" date="2016-03" db="EMBL/GenBank/DDBJ databases">
        <authorList>
            <person name="Devillers H."/>
        </authorList>
    </citation>
    <scope>NUCLEOTIDE SEQUENCE [LARGE SCALE GENOMIC DNA]</scope>
</reference>
<feature type="compositionally biased region" description="Basic and acidic residues" evidence="2">
    <location>
        <begin position="412"/>
        <end position="421"/>
    </location>
</feature>
<protein>
    <submittedName>
        <fullName evidence="4">LAMI_0H17040g1_1</fullName>
    </submittedName>
</protein>
<dbReference type="SUPFAM" id="SSF50729">
    <property type="entry name" value="PH domain-like"/>
    <property type="match status" value="1"/>
</dbReference>
<feature type="compositionally biased region" description="Polar residues" evidence="2">
    <location>
        <begin position="933"/>
        <end position="943"/>
    </location>
</feature>
<dbReference type="SMART" id="SM00233">
    <property type="entry name" value="PH"/>
    <property type="match status" value="1"/>
</dbReference>
<dbReference type="CDD" id="cd13365">
    <property type="entry name" value="PH_PLC_plant-like"/>
    <property type="match status" value="1"/>
</dbReference>
<dbReference type="Pfam" id="PF12814">
    <property type="entry name" value="Mcp5_PH"/>
    <property type="match status" value="1"/>
</dbReference>
<accession>A0A1G4KJ88</accession>
<feature type="region of interest" description="Disordered" evidence="2">
    <location>
        <begin position="1"/>
        <end position="75"/>
    </location>
</feature>
<dbReference type="PANTHER" id="PTHR28190">
    <property type="entry name" value="NUCLEAR MIGRATION PROTEIN NUM1"/>
    <property type="match status" value="1"/>
</dbReference>
<evidence type="ECO:0000259" key="3">
    <source>
        <dbReference type="PROSITE" id="PS50003"/>
    </source>
</evidence>
<feature type="compositionally biased region" description="Basic and acidic residues" evidence="2">
    <location>
        <begin position="1553"/>
        <end position="1563"/>
    </location>
</feature>
<feature type="compositionally biased region" description="Polar residues" evidence="2">
    <location>
        <begin position="878"/>
        <end position="895"/>
    </location>
</feature>
<feature type="compositionally biased region" description="Polar residues" evidence="2">
    <location>
        <begin position="1541"/>
        <end position="1550"/>
    </location>
</feature>
<gene>
    <name evidence="4" type="ORF">LAMI_0H17040G</name>
</gene>
<dbReference type="STRING" id="1230905.A0A1G4KJ88"/>
<evidence type="ECO:0000256" key="1">
    <source>
        <dbReference type="SAM" id="Coils"/>
    </source>
</evidence>
<dbReference type="GO" id="GO:0015631">
    <property type="term" value="F:tubulin binding"/>
    <property type="evidence" value="ECO:0007669"/>
    <property type="project" value="TreeGrafter"/>
</dbReference>
<feature type="compositionally biased region" description="Polar residues" evidence="2">
    <location>
        <begin position="1078"/>
        <end position="1088"/>
    </location>
</feature>
<feature type="compositionally biased region" description="Low complexity" evidence="2">
    <location>
        <begin position="61"/>
        <end position="75"/>
    </location>
</feature>
<feature type="compositionally biased region" description="Basic and acidic residues" evidence="2">
    <location>
        <begin position="922"/>
        <end position="931"/>
    </location>
</feature>
<dbReference type="OrthoDB" id="2149224at2759"/>
<organism evidence="4 5">
    <name type="scientific">Lachancea mirantina</name>
    <dbReference type="NCBI Taxonomy" id="1230905"/>
    <lineage>
        <taxon>Eukaryota</taxon>
        <taxon>Fungi</taxon>
        <taxon>Dikarya</taxon>
        <taxon>Ascomycota</taxon>
        <taxon>Saccharomycotina</taxon>
        <taxon>Saccharomycetes</taxon>
        <taxon>Saccharomycetales</taxon>
        <taxon>Saccharomycetaceae</taxon>
        <taxon>Lachancea</taxon>
    </lineage>
</organism>
<dbReference type="Proteomes" id="UP000191024">
    <property type="component" value="Chromosome H"/>
</dbReference>
<feature type="region of interest" description="Disordered" evidence="2">
    <location>
        <begin position="384"/>
        <end position="421"/>
    </location>
</feature>
<dbReference type="GO" id="GO:0000226">
    <property type="term" value="P:microtubule cytoskeleton organization"/>
    <property type="evidence" value="ECO:0007669"/>
    <property type="project" value="TreeGrafter"/>
</dbReference>
<dbReference type="GO" id="GO:0005739">
    <property type="term" value="C:mitochondrion"/>
    <property type="evidence" value="ECO:0007669"/>
    <property type="project" value="TreeGrafter"/>
</dbReference>
<name>A0A1G4KJ88_9SACH</name>
<feature type="domain" description="PH" evidence="3">
    <location>
        <begin position="1599"/>
        <end position="1700"/>
    </location>
</feature>
<keyword evidence="1" id="KW-0175">Coiled coil</keyword>
<dbReference type="GO" id="GO:0032065">
    <property type="term" value="P:maintenance of protein location in cell cortex"/>
    <property type="evidence" value="ECO:0007669"/>
    <property type="project" value="InterPro"/>
</dbReference>
<feature type="coiled-coil region" evidence="1">
    <location>
        <begin position="89"/>
        <end position="207"/>
    </location>
</feature>
<feature type="compositionally biased region" description="Polar residues" evidence="2">
    <location>
        <begin position="1"/>
        <end position="23"/>
    </location>
</feature>
<dbReference type="EMBL" id="LT598468">
    <property type="protein sequence ID" value="SCV04551.1"/>
    <property type="molecule type" value="Genomic_DNA"/>
</dbReference>
<dbReference type="InterPro" id="IPR024774">
    <property type="entry name" value="PH_dom-Mcp5-type"/>
</dbReference>
<feature type="region of interest" description="Disordered" evidence="2">
    <location>
        <begin position="240"/>
        <end position="274"/>
    </location>
</feature>
<dbReference type="PANTHER" id="PTHR28190:SF1">
    <property type="entry name" value="NUCLEAR MIGRATION PROTEIN NUM1"/>
    <property type="match status" value="1"/>
</dbReference>
<dbReference type="PROSITE" id="PS50003">
    <property type="entry name" value="PH_DOMAIN"/>
    <property type="match status" value="1"/>
</dbReference>
<dbReference type="GO" id="GO:0005543">
    <property type="term" value="F:phospholipid binding"/>
    <property type="evidence" value="ECO:0007669"/>
    <property type="project" value="InterPro"/>
</dbReference>
<feature type="compositionally biased region" description="Polar residues" evidence="2">
    <location>
        <begin position="1385"/>
        <end position="1402"/>
    </location>
</feature>
<evidence type="ECO:0000313" key="5">
    <source>
        <dbReference type="Proteomes" id="UP000191024"/>
    </source>
</evidence>
<feature type="region of interest" description="Disordered" evidence="2">
    <location>
        <begin position="1058"/>
        <end position="1088"/>
    </location>
</feature>
<evidence type="ECO:0000256" key="2">
    <source>
        <dbReference type="SAM" id="MobiDB-lite"/>
    </source>
</evidence>
<feature type="compositionally biased region" description="Basic and acidic residues" evidence="2">
    <location>
        <begin position="384"/>
        <end position="393"/>
    </location>
</feature>
<feature type="region of interest" description="Disordered" evidence="2">
    <location>
        <begin position="1539"/>
        <end position="1563"/>
    </location>
</feature>
<keyword evidence="5" id="KW-1185">Reference proteome</keyword>
<dbReference type="GO" id="GO:0005938">
    <property type="term" value="C:cell cortex"/>
    <property type="evidence" value="ECO:0007669"/>
    <property type="project" value="InterPro"/>
</dbReference>
<feature type="compositionally biased region" description="Polar residues" evidence="2">
    <location>
        <begin position="840"/>
        <end position="852"/>
    </location>
</feature>
<sequence>MSSNYPGDASPSSNSGILSQLEDIQQRINDETEMALTSGRKTRKRQSFTDLLSKRDKRKSMPPSMGSSSHSGIVGSNSAKEMNFVIGLSENLLVECRKLQAENEKKKLELRAVIEESHRLEERYTQLNTIHQHLNSENEKVRQINEKIDNELQASKQSYQKLEESFRGTQAAFEIASLKAKDLEAQIHELSSSKARLQEKIAEEKGNHDSQLQLTRAELNILKVEKEDYDDFMQQSAAEITNPDSNRKDHLQNRDPQNQSTERETITQEPQEPSFKYRALATAGAPTANEVVHCLVEQLKEYQGIIETSDHEFFLSLRNQKPFQELMNLFMSIIKKELQDNESSPEKLKDNNSHNSLLEEFSEALKSEGYLFWCEKGINSKAEPSESHFDVHDKKKVQHIPHSSSNPLNDPQSERSSVDSDELKYLMIPKEDLRYNHGTELNKLKEAFSAYEKRLLTEDEYSDLINPSRKKIEEMAYSFNCTIISTEKLDALEHPSLEELEKKIRGHEREIIPVNTFAELRKKSDQVNNFMQLYFPNEDWSDTDGNLLESVFKRACDPTLNELKAALESLSPEKFDEVLVWMIDHLGSSTKAFWETGFLELSTDFLSQLDVIYSNFEVSRLQAFMVSRSFLAELLISLKTPKLIFLEEKCRQLKKLVIDESYFREMEEHFKRPPVNHLKNMADAEGLALIEKADLDNLNELLASPSESYLKEKARDAGMVIFERSRYEDLLQEKDKPNLEVVTTRAADFDLVVISRLQLQEMKAAFDEPLLEYLEAKATQAHKLIVDEQEYRNLLAELENPSMEYLVEKAQLHGKHLTSEDEYSTLQNVDKSLSEQSITDVTRTLSSHSRQPNFDGLHTCSAPGSANLTEPTRDDHIQSPSSSNKDTGPNPTVFASSIDGATSKHFPRGLRKPVVDAADAADADKTSKPKEGISQTGLKSSQPSFPPNFDKNEQGDSCNEQAELTMTDIYRAAENLNLAVMSLREYEELSAATISDGRNKENEGTTLARNPTICSFSASEASSSLTQGSFITANDGNFSSSEVNGGLPSNFIFGDSESHHSLTHSGHTVAIEPRKSNDSTSVTSTIREKSSLSLDSIKNLAGDLGYELVPIEDARLRVLRSRSAASHSSLQEGQEKSNSLGKSSALDEKPQNDTEENSSRDNSNTGKVREVESVDSVIEGDHPGSPTESLEYSVDPEYTEASNVKHSHETSDSNLSAMLAASNKPFQSKFEPIKPTKKEEGKDPEGAFDGEVVDLRFSPTLGQASIAFEIPLKSKSLNDIETLKSHELINLDVRKLGDVRSGMVKTSHGFSFDELIIKATELDLVPIHKEQFEQIKKELSNPTLTKRQIQEYAKNFHLVTLENDQYERLTGRLGEQANPDATDGFTHQETPQPHLNQSQNADSPLKLTGSEIQKAAKNFGFICIPSSAFIPTSSLSFPDPSQVVLLPASYYESLSLRAKQTWEEVTDEELQAEVRHRGLQLVQRQEGTPWFPLAQDRITRQNTVHSTRSNESTARRSLAEAAASAAYSEYEHQHLKDVGFSRSSSMSRQPNRVPEREVRTPSKKSFDATASLATFASLNEPSIIPALTQTVIGEYLFKYFRRLGPLLKAEGRHERYFWIHPYTLTLYWSTSNPVLENPSSTRAKAVAILGVESVEDLNPYPTGLYNRTIVITTETKPLRITCPTKQRHNIWFNSLRYLLKRSKESHGMDNNNNSQLSNFPGESFKQAHRRLSFTRRPMPSFRIKNRSRSTRSLRTSQ</sequence>
<feature type="region of interest" description="Disordered" evidence="2">
    <location>
        <begin position="840"/>
        <end position="956"/>
    </location>
</feature>
<feature type="region of interest" description="Disordered" evidence="2">
    <location>
        <begin position="1735"/>
        <end position="1757"/>
    </location>
</feature>
<feature type="compositionally biased region" description="Polar residues" evidence="2">
    <location>
        <begin position="401"/>
        <end position="411"/>
    </location>
</feature>
<feature type="region of interest" description="Disordered" evidence="2">
    <location>
        <begin position="1375"/>
        <end position="1404"/>
    </location>
</feature>
<dbReference type="InterPro" id="IPR053005">
    <property type="entry name" value="Nuclear_Pos-Cytoskel_Interact"/>
</dbReference>